<evidence type="ECO:0000313" key="5">
    <source>
        <dbReference type="Proteomes" id="UP000694419"/>
    </source>
</evidence>
<name>A0A8C3JPF6_9CHAR</name>
<feature type="chain" id="PRO_5034041563" description="CN hydrolase domain-containing protein" evidence="2">
    <location>
        <begin position="24"/>
        <end position="186"/>
    </location>
</feature>
<dbReference type="SUPFAM" id="SSF56317">
    <property type="entry name" value="Carbon-nitrogen hydrolase"/>
    <property type="match status" value="1"/>
</dbReference>
<keyword evidence="2" id="KW-0732">Signal</keyword>
<evidence type="ECO:0000313" key="4">
    <source>
        <dbReference type="Ensembl" id="ENSCPGP00000009954.1"/>
    </source>
</evidence>
<dbReference type="Gene3D" id="3.60.110.10">
    <property type="entry name" value="Carbon-nitrogen hydrolase"/>
    <property type="match status" value="1"/>
</dbReference>
<dbReference type="PANTHER" id="PTHR10609:SF27">
    <property type="entry name" value="CN HYDROLASE DOMAIN-CONTAINING PROTEIN-RELATED"/>
    <property type="match status" value="1"/>
</dbReference>
<dbReference type="Ensembl" id="ENSCPGT00000010921.1">
    <property type="protein sequence ID" value="ENSCPGP00000009954.1"/>
    <property type="gene ID" value="ENSCPGG00000007094.1"/>
</dbReference>
<dbReference type="GO" id="GO:0017159">
    <property type="term" value="F:pantetheine hydrolase activity"/>
    <property type="evidence" value="ECO:0007669"/>
    <property type="project" value="TreeGrafter"/>
</dbReference>
<organism evidence="4 5">
    <name type="scientific">Calidris pygmaea</name>
    <name type="common">Spoon-billed sandpiper</name>
    <dbReference type="NCBI Taxonomy" id="425635"/>
    <lineage>
        <taxon>Eukaryota</taxon>
        <taxon>Metazoa</taxon>
        <taxon>Chordata</taxon>
        <taxon>Craniata</taxon>
        <taxon>Vertebrata</taxon>
        <taxon>Euteleostomi</taxon>
        <taxon>Archelosauria</taxon>
        <taxon>Archosauria</taxon>
        <taxon>Dinosauria</taxon>
        <taxon>Saurischia</taxon>
        <taxon>Theropoda</taxon>
        <taxon>Coelurosauria</taxon>
        <taxon>Aves</taxon>
        <taxon>Neognathae</taxon>
        <taxon>Neoaves</taxon>
        <taxon>Charadriiformes</taxon>
        <taxon>Scolopacidae</taxon>
        <taxon>Calidris</taxon>
    </lineage>
</organism>
<accession>A0A8C3JPF6</accession>
<dbReference type="GO" id="GO:0015939">
    <property type="term" value="P:pantothenate metabolic process"/>
    <property type="evidence" value="ECO:0007669"/>
    <property type="project" value="TreeGrafter"/>
</dbReference>
<dbReference type="PROSITE" id="PS50263">
    <property type="entry name" value="CN_HYDROLASE"/>
    <property type="match status" value="1"/>
</dbReference>
<reference evidence="4" key="2">
    <citation type="submission" date="2025-09" db="UniProtKB">
        <authorList>
            <consortium name="Ensembl"/>
        </authorList>
    </citation>
    <scope>IDENTIFICATION</scope>
</reference>
<dbReference type="InterPro" id="IPR003010">
    <property type="entry name" value="C-N_Hydrolase"/>
</dbReference>
<dbReference type="Proteomes" id="UP000694419">
    <property type="component" value="Unplaced"/>
</dbReference>
<comment type="similarity">
    <text evidence="1">Belongs to the carbon-nitrogen hydrolase superfamily. BTD/VNN family.</text>
</comment>
<protein>
    <recommendedName>
        <fullName evidence="3">CN hydrolase domain-containing protein</fullName>
    </recommendedName>
</protein>
<reference evidence="4" key="1">
    <citation type="submission" date="2025-08" db="UniProtKB">
        <authorList>
            <consortium name="Ensembl"/>
        </authorList>
    </citation>
    <scope>IDENTIFICATION</scope>
</reference>
<keyword evidence="5" id="KW-1185">Reference proteome</keyword>
<dbReference type="InterPro" id="IPR036526">
    <property type="entry name" value="C-N_Hydrolase_sf"/>
</dbReference>
<dbReference type="InterPro" id="IPR040154">
    <property type="entry name" value="Biotinidase/VNN"/>
</dbReference>
<feature type="domain" description="CN hydrolase" evidence="3">
    <location>
        <begin position="36"/>
        <end position="186"/>
    </location>
</feature>
<sequence>LFVSHEPCASAMLLVVSALEACALDTYITAIYEHNVVVSEDTEVPVSPEEALMLMDKNRAILEVAIKAAARQGAHIIVTPEDGIYVWVFTINPYLKDVPDPQVDWILCADPGRYHPCCPRGNGPVRSSFRSGYTKPCNSSDPRCPSDGRCRFNTNVVFDSEGKLVAHYHKVKRILQDSGSARSSGD</sequence>
<dbReference type="PANTHER" id="PTHR10609">
    <property type="entry name" value="BIOTINIDASE-RELATED"/>
    <property type="match status" value="1"/>
</dbReference>
<feature type="signal peptide" evidence="2">
    <location>
        <begin position="1"/>
        <end position="23"/>
    </location>
</feature>
<evidence type="ECO:0000256" key="2">
    <source>
        <dbReference type="SAM" id="SignalP"/>
    </source>
</evidence>
<evidence type="ECO:0000256" key="1">
    <source>
        <dbReference type="ARBA" id="ARBA00008225"/>
    </source>
</evidence>
<evidence type="ECO:0000259" key="3">
    <source>
        <dbReference type="PROSITE" id="PS50263"/>
    </source>
</evidence>
<dbReference type="AlphaFoldDB" id="A0A8C3JPF6"/>
<proteinExistence type="inferred from homology"/>